<dbReference type="FunFam" id="2.30.42.10:FF:000038">
    <property type="entry name" value="Multiple PDZ domain protein isoform X1"/>
    <property type="match status" value="1"/>
</dbReference>
<accession>A0A8C2BGE4</accession>
<feature type="region of interest" description="Disordered" evidence="1">
    <location>
        <begin position="366"/>
        <end position="391"/>
    </location>
</feature>
<feature type="domain" description="PDZ" evidence="2">
    <location>
        <begin position="279"/>
        <end position="361"/>
    </location>
</feature>
<proteinExistence type="predicted"/>
<dbReference type="PANTHER" id="PTHR19964:SF84">
    <property type="entry name" value="LIGAND OF NUMB PROTEIN X 2-LIKE ISOFORM X1"/>
    <property type="match status" value="1"/>
</dbReference>
<dbReference type="PROSITE" id="PS50106">
    <property type="entry name" value="PDZ"/>
    <property type="match status" value="4"/>
</dbReference>
<dbReference type="Gene3D" id="2.30.42.10">
    <property type="match status" value="4"/>
</dbReference>
<dbReference type="CDD" id="cd00136">
    <property type="entry name" value="PDZ_canonical"/>
    <property type="match status" value="1"/>
</dbReference>
<sequence length="483" mass="50962">MSPGHRTPPSSAVSSADPAANQSSRTGPHSTSYLAQCSVSSDPLTSPIIAGCINTIDICKGTAGLGLSIVGGCNTVLGVIVIHEVNKDGAAHRDGRLLAGDHILEVNGIDLRMATHEEALSVLRLSPQRVRLCIYRDLGTENHSTHILQNHKPEDMWDLFGVELNLKTGQGLGLSIVGKRNDTGIFVSEIKRGGAADLDGRLLLGDQILSVNGEDMRAASQDYASALLQSCSGSVLLEVARFKASSHYSYGDQVDEPDVPLLASFSAYDPVDGNVDIRTVTVQKYECESVELRLRGTRGDGTVYISNLDPTTPAARAGLLQLGARVISINGTSTERLSVTEASALLRNSSGAVTLQVMPSGCADGASKDQASLIHSSPGGHTTHNHQSSPQFQTITLERGSAGLGFSIVGGFGSSHGDLPIYVKSIFPKGAAVEDRRLRRGDQLLKVNGQSLEGVTHSEAVELLRQTSGTVTLQVLSKTLPTC</sequence>
<feature type="domain" description="PDZ" evidence="2">
    <location>
        <begin position="55"/>
        <end position="138"/>
    </location>
</feature>
<dbReference type="CDD" id="cd06673">
    <property type="entry name" value="PDZ10_MUPP1-PDZ8_PATJ-like"/>
    <property type="match status" value="1"/>
</dbReference>
<evidence type="ECO:0000313" key="3">
    <source>
        <dbReference type="Ensembl" id="ENSCCRP00015120120.1"/>
    </source>
</evidence>
<name>A0A8C2BGE4_CYPCA</name>
<reference evidence="3" key="1">
    <citation type="submission" date="2025-08" db="UniProtKB">
        <authorList>
            <consortium name="Ensembl"/>
        </authorList>
    </citation>
    <scope>IDENTIFICATION</scope>
</reference>
<feature type="domain" description="PDZ" evidence="2">
    <location>
        <begin position="161"/>
        <end position="243"/>
    </location>
</feature>
<protein>
    <recommendedName>
        <fullName evidence="2">PDZ domain-containing protein</fullName>
    </recommendedName>
</protein>
<feature type="region of interest" description="Disordered" evidence="1">
    <location>
        <begin position="1"/>
        <end position="32"/>
    </location>
</feature>
<dbReference type="CDD" id="cd06676">
    <property type="entry name" value="PDZ13_MUPP1-like"/>
    <property type="match status" value="1"/>
</dbReference>
<dbReference type="SUPFAM" id="SSF50156">
    <property type="entry name" value="PDZ domain-like"/>
    <property type="match status" value="4"/>
</dbReference>
<dbReference type="InterPro" id="IPR036034">
    <property type="entry name" value="PDZ_sf"/>
</dbReference>
<dbReference type="InterPro" id="IPR001478">
    <property type="entry name" value="PDZ"/>
</dbReference>
<evidence type="ECO:0000313" key="4">
    <source>
        <dbReference type="Proteomes" id="UP000694700"/>
    </source>
</evidence>
<dbReference type="Pfam" id="PF00595">
    <property type="entry name" value="PDZ"/>
    <property type="match status" value="4"/>
</dbReference>
<organism evidence="3 4">
    <name type="scientific">Cyprinus carpio</name>
    <name type="common">Common carp</name>
    <dbReference type="NCBI Taxonomy" id="7962"/>
    <lineage>
        <taxon>Eukaryota</taxon>
        <taxon>Metazoa</taxon>
        <taxon>Chordata</taxon>
        <taxon>Craniata</taxon>
        <taxon>Vertebrata</taxon>
        <taxon>Euteleostomi</taxon>
        <taxon>Actinopterygii</taxon>
        <taxon>Neopterygii</taxon>
        <taxon>Teleostei</taxon>
        <taxon>Ostariophysi</taxon>
        <taxon>Cypriniformes</taxon>
        <taxon>Cyprinidae</taxon>
        <taxon>Cyprininae</taxon>
        <taxon>Cyprinus</taxon>
    </lineage>
</organism>
<dbReference type="InterPro" id="IPR051342">
    <property type="entry name" value="PDZ_scaffold"/>
</dbReference>
<dbReference type="Proteomes" id="UP000694700">
    <property type="component" value="Unplaced"/>
</dbReference>
<evidence type="ECO:0000256" key="1">
    <source>
        <dbReference type="SAM" id="MobiDB-lite"/>
    </source>
</evidence>
<dbReference type="PANTHER" id="PTHR19964">
    <property type="entry name" value="MULTIPLE PDZ DOMAIN PROTEIN"/>
    <property type="match status" value="1"/>
</dbReference>
<dbReference type="AlphaFoldDB" id="A0A8C2BGE4"/>
<feature type="compositionally biased region" description="Polar residues" evidence="1">
    <location>
        <begin position="21"/>
        <end position="32"/>
    </location>
</feature>
<dbReference type="Ensembl" id="ENSCCRT00015123935.1">
    <property type="protein sequence ID" value="ENSCCRP00015120120.1"/>
    <property type="gene ID" value="ENSCCRG00015047302.1"/>
</dbReference>
<dbReference type="SMART" id="SM00228">
    <property type="entry name" value="PDZ"/>
    <property type="match status" value="4"/>
</dbReference>
<feature type="compositionally biased region" description="Polar residues" evidence="1">
    <location>
        <begin position="369"/>
        <end position="391"/>
    </location>
</feature>
<evidence type="ECO:0000259" key="2">
    <source>
        <dbReference type="PROSITE" id="PS50106"/>
    </source>
</evidence>
<dbReference type="CDD" id="cd06674">
    <property type="entry name" value="PDZ11_MUPP1-PDZ9_PATJ-like"/>
    <property type="match status" value="1"/>
</dbReference>
<feature type="compositionally biased region" description="Low complexity" evidence="1">
    <location>
        <begin position="8"/>
        <end position="20"/>
    </location>
</feature>
<feature type="domain" description="PDZ" evidence="2">
    <location>
        <begin position="394"/>
        <end position="479"/>
    </location>
</feature>